<reference evidence="2" key="1">
    <citation type="submission" date="2021-02" db="EMBL/GenBank/DDBJ databases">
        <authorList>
            <person name="Nieuwenhuis M."/>
            <person name="Van De Peppel L.J.J."/>
        </authorList>
    </citation>
    <scope>NUCLEOTIDE SEQUENCE</scope>
    <source>
        <strain evidence="2">D49</strain>
    </source>
</reference>
<comment type="caution">
    <text evidence="2">The sequence shown here is derived from an EMBL/GenBank/DDBJ whole genome shotgun (WGS) entry which is preliminary data.</text>
</comment>
<feature type="compositionally biased region" description="Pro residues" evidence="1">
    <location>
        <begin position="56"/>
        <end position="68"/>
    </location>
</feature>
<protein>
    <submittedName>
        <fullName evidence="2">Uncharacterized protein</fullName>
    </submittedName>
</protein>
<accession>A0A9P7KH06</accession>
<proteinExistence type="predicted"/>
<dbReference type="EMBL" id="JABCKI010000550">
    <property type="protein sequence ID" value="KAG5650113.1"/>
    <property type="molecule type" value="Genomic_DNA"/>
</dbReference>
<evidence type="ECO:0000256" key="1">
    <source>
        <dbReference type="SAM" id="MobiDB-lite"/>
    </source>
</evidence>
<organism evidence="2 3">
    <name type="scientific">Sphagnurus paluster</name>
    <dbReference type="NCBI Taxonomy" id="117069"/>
    <lineage>
        <taxon>Eukaryota</taxon>
        <taxon>Fungi</taxon>
        <taxon>Dikarya</taxon>
        <taxon>Basidiomycota</taxon>
        <taxon>Agaricomycotina</taxon>
        <taxon>Agaricomycetes</taxon>
        <taxon>Agaricomycetidae</taxon>
        <taxon>Agaricales</taxon>
        <taxon>Tricholomatineae</taxon>
        <taxon>Lyophyllaceae</taxon>
        <taxon>Sphagnurus</taxon>
    </lineage>
</organism>
<keyword evidence="3" id="KW-1185">Reference proteome</keyword>
<evidence type="ECO:0000313" key="2">
    <source>
        <dbReference type="EMBL" id="KAG5650113.1"/>
    </source>
</evidence>
<dbReference type="Proteomes" id="UP000717328">
    <property type="component" value="Unassembled WGS sequence"/>
</dbReference>
<name>A0A9P7KH06_9AGAR</name>
<dbReference type="AlphaFoldDB" id="A0A9P7KH06"/>
<gene>
    <name evidence="2" type="ORF">H0H81_000703</name>
</gene>
<sequence length="115" mass="12660">MPKSKPKEKVWCSICEKMESWSTELHHRQGGGTPRVKAQKKTNLFTLLSRIFSQSPSPPAPNPAPPSPNLEAPASMSTEPDPTALLTDAMDNLHILNAWQQQDTVAGVQTQAWTN</sequence>
<reference evidence="2" key="2">
    <citation type="submission" date="2021-10" db="EMBL/GenBank/DDBJ databases">
        <title>Phylogenomics reveals ancestral predisposition of the termite-cultivated fungus Termitomyces towards a domesticated lifestyle.</title>
        <authorList>
            <person name="Auxier B."/>
            <person name="Grum-Grzhimaylo A."/>
            <person name="Cardenas M.E."/>
            <person name="Lodge J.D."/>
            <person name="Laessoe T."/>
            <person name="Pedersen O."/>
            <person name="Smith M.E."/>
            <person name="Kuyper T.W."/>
            <person name="Franco-Molano E.A."/>
            <person name="Baroni T.J."/>
            <person name="Aanen D.K."/>
        </authorList>
    </citation>
    <scope>NUCLEOTIDE SEQUENCE</scope>
    <source>
        <strain evidence="2">D49</strain>
    </source>
</reference>
<evidence type="ECO:0000313" key="3">
    <source>
        <dbReference type="Proteomes" id="UP000717328"/>
    </source>
</evidence>
<feature type="region of interest" description="Disordered" evidence="1">
    <location>
        <begin position="52"/>
        <end position="84"/>
    </location>
</feature>